<comment type="caution">
    <text evidence="1">The sequence shown here is derived from an EMBL/GenBank/DDBJ whole genome shotgun (WGS) entry which is preliminary data.</text>
</comment>
<sequence>MIEIKPRVNDEMISTYVETDKPSIRRIDASQYAISNLRNRNLFSDSKKTTLPSPMKRPKGIVKNVLVGIDKFTFQVDFIILDILEDFKTPLILGRPFLSTAHAVINVFKAKITLSVGNDKIFFKSNKPTSNIIKKVYALDLLERRKLGVKTRLMGNNLRMNKSQDPNFEDFIELNDPNEPVEHRRNQINIFIPTIDEVKENGNAPIVTKIVDGKETVIPPTSVEEKAQRRAELKARSTLLMALPNEHQLKFNSYKDAKTLMQAIENRFGGNTATKKTQKNLLKQQYEIFVASNSEVIE</sequence>
<gene>
    <name evidence="1" type="ORF">Tco_1015525</name>
</gene>
<keyword evidence="2" id="KW-1185">Reference proteome</keyword>
<accession>A0ABQ5FL53</accession>
<organism evidence="1 2">
    <name type="scientific">Tanacetum coccineum</name>
    <dbReference type="NCBI Taxonomy" id="301880"/>
    <lineage>
        <taxon>Eukaryota</taxon>
        <taxon>Viridiplantae</taxon>
        <taxon>Streptophyta</taxon>
        <taxon>Embryophyta</taxon>
        <taxon>Tracheophyta</taxon>
        <taxon>Spermatophyta</taxon>
        <taxon>Magnoliopsida</taxon>
        <taxon>eudicotyledons</taxon>
        <taxon>Gunneridae</taxon>
        <taxon>Pentapetalae</taxon>
        <taxon>asterids</taxon>
        <taxon>campanulids</taxon>
        <taxon>Asterales</taxon>
        <taxon>Asteraceae</taxon>
        <taxon>Asteroideae</taxon>
        <taxon>Anthemideae</taxon>
        <taxon>Anthemidinae</taxon>
        <taxon>Tanacetum</taxon>
    </lineage>
</organism>
<dbReference type="InterPro" id="IPR021109">
    <property type="entry name" value="Peptidase_aspartic_dom_sf"/>
</dbReference>
<name>A0ABQ5FL53_9ASTR</name>
<dbReference type="Gene3D" id="2.40.70.10">
    <property type="entry name" value="Acid Proteases"/>
    <property type="match status" value="1"/>
</dbReference>
<evidence type="ECO:0000313" key="2">
    <source>
        <dbReference type="Proteomes" id="UP001151760"/>
    </source>
</evidence>
<reference evidence="1" key="2">
    <citation type="submission" date="2022-01" db="EMBL/GenBank/DDBJ databases">
        <authorList>
            <person name="Yamashiro T."/>
            <person name="Shiraishi A."/>
            <person name="Satake H."/>
            <person name="Nakayama K."/>
        </authorList>
    </citation>
    <scope>NUCLEOTIDE SEQUENCE</scope>
</reference>
<dbReference type="Proteomes" id="UP001151760">
    <property type="component" value="Unassembled WGS sequence"/>
</dbReference>
<protein>
    <submittedName>
        <fullName evidence="1">Ribonuclease H-like domain-containing protein</fullName>
    </submittedName>
</protein>
<proteinExistence type="predicted"/>
<dbReference type="EMBL" id="BQNB010017510">
    <property type="protein sequence ID" value="GJT64045.1"/>
    <property type="molecule type" value="Genomic_DNA"/>
</dbReference>
<reference evidence="1" key="1">
    <citation type="journal article" date="2022" name="Int. J. Mol. Sci.">
        <title>Draft Genome of Tanacetum Coccineum: Genomic Comparison of Closely Related Tanacetum-Family Plants.</title>
        <authorList>
            <person name="Yamashiro T."/>
            <person name="Shiraishi A."/>
            <person name="Nakayama K."/>
            <person name="Satake H."/>
        </authorList>
    </citation>
    <scope>NUCLEOTIDE SEQUENCE</scope>
</reference>
<evidence type="ECO:0000313" key="1">
    <source>
        <dbReference type="EMBL" id="GJT64045.1"/>
    </source>
</evidence>
<dbReference type="PANTHER" id="PTHR33067">
    <property type="entry name" value="RNA-DIRECTED DNA POLYMERASE-RELATED"/>
    <property type="match status" value="1"/>
</dbReference>